<comment type="cofactor">
    <cofactor evidence="1">
        <name>Mg(2+)</name>
        <dbReference type="ChEBI" id="CHEBI:18420"/>
    </cofactor>
</comment>
<evidence type="ECO:0000256" key="3">
    <source>
        <dbReference type="ARBA" id="ARBA00012528"/>
    </source>
</evidence>
<dbReference type="AlphaFoldDB" id="A0AAD1BZT0"/>
<gene>
    <name evidence="7" type="ORF">KF707C_25070</name>
</gene>
<evidence type="ECO:0000256" key="2">
    <source>
        <dbReference type="ARBA" id="ARBA00004533"/>
    </source>
</evidence>
<dbReference type="GO" id="GO:0052621">
    <property type="term" value="F:diguanylate cyclase activity"/>
    <property type="evidence" value="ECO:0007669"/>
    <property type="project" value="UniProtKB-EC"/>
</dbReference>
<organism evidence="7 8">
    <name type="scientific">Metapseudomonas furukawaii</name>
    <name type="common">Pseudomonas furukawaii</name>
    <dbReference type="NCBI Taxonomy" id="1149133"/>
    <lineage>
        <taxon>Bacteria</taxon>
        <taxon>Pseudomonadati</taxon>
        <taxon>Pseudomonadota</taxon>
        <taxon>Gammaproteobacteria</taxon>
        <taxon>Pseudomonadales</taxon>
        <taxon>Pseudomonadaceae</taxon>
        <taxon>Metapseudomonas</taxon>
    </lineage>
</organism>
<feature type="transmembrane region" description="Helical" evidence="5">
    <location>
        <begin position="204"/>
        <end position="222"/>
    </location>
</feature>
<dbReference type="Gene3D" id="3.30.70.270">
    <property type="match status" value="1"/>
</dbReference>
<keyword evidence="5" id="KW-1133">Transmembrane helix</keyword>
<evidence type="ECO:0000259" key="6">
    <source>
        <dbReference type="PROSITE" id="PS50887"/>
    </source>
</evidence>
<dbReference type="SUPFAM" id="SSF55073">
    <property type="entry name" value="Nucleotide cyclase"/>
    <property type="match status" value="1"/>
</dbReference>
<dbReference type="SMART" id="SM00267">
    <property type="entry name" value="GGDEF"/>
    <property type="match status" value="1"/>
</dbReference>
<dbReference type="InterPro" id="IPR000160">
    <property type="entry name" value="GGDEF_dom"/>
</dbReference>
<evidence type="ECO:0000256" key="5">
    <source>
        <dbReference type="SAM" id="Phobius"/>
    </source>
</evidence>
<proteinExistence type="predicted"/>
<feature type="transmembrane region" description="Helical" evidence="5">
    <location>
        <begin position="274"/>
        <end position="294"/>
    </location>
</feature>
<feature type="domain" description="GGDEF" evidence="6">
    <location>
        <begin position="335"/>
        <end position="470"/>
    </location>
</feature>
<dbReference type="PANTHER" id="PTHR45138">
    <property type="entry name" value="REGULATORY COMPONENTS OF SENSORY TRANSDUCTION SYSTEM"/>
    <property type="match status" value="1"/>
</dbReference>
<feature type="transmembrane region" description="Helical" evidence="5">
    <location>
        <begin position="234"/>
        <end position="262"/>
    </location>
</feature>
<dbReference type="RefSeq" id="WP_003447985.1">
    <property type="nucleotide sequence ID" value="NZ_AJMR01000004.1"/>
</dbReference>
<evidence type="ECO:0000256" key="4">
    <source>
        <dbReference type="ARBA" id="ARBA00034247"/>
    </source>
</evidence>
<feature type="transmembrane region" description="Helical" evidence="5">
    <location>
        <begin position="162"/>
        <end position="183"/>
    </location>
</feature>
<comment type="subcellular location">
    <subcellularLocation>
        <location evidence="2">Cell inner membrane</location>
    </subcellularLocation>
</comment>
<dbReference type="EMBL" id="AP014862">
    <property type="protein sequence ID" value="BAU74195.1"/>
    <property type="molecule type" value="Genomic_DNA"/>
</dbReference>
<keyword evidence="5" id="KW-0812">Transmembrane</keyword>
<dbReference type="InterPro" id="IPR029787">
    <property type="entry name" value="Nucleotide_cyclase"/>
</dbReference>
<protein>
    <recommendedName>
        <fullName evidence="3">diguanylate cyclase</fullName>
        <ecNumber evidence="3">2.7.7.65</ecNumber>
    </recommendedName>
</protein>
<comment type="catalytic activity">
    <reaction evidence="4">
        <text>2 GTP = 3',3'-c-di-GMP + 2 diphosphate</text>
        <dbReference type="Rhea" id="RHEA:24898"/>
        <dbReference type="ChEBI" id="CHEBI:33019"/>
        <dbReference type="ChEBI" id="CHEBI:37565"/>
        <dbReference type="ChEBI" id="CHEBI:58805"/>
        <dbReference type="EC" id="2.7.7.65"/>
    </reaction>
</comment>
<evidence type="ECO:0000256" key="1">
    <source>
        <dbReference type="ARBA" id="ARBA00001946"/>
    </source>
</evidence>
<dbReference type="GO" id="GO:0005886">
    <property type="term" value="C:plasma membrane"/>
    <property type="evidence" value="ECO:0007669"/>
    <property type="project" value="UniProtKB-SubCell"/>
</dbReference>
<evidence type="ECO:0000313" key="8">
    <source>
        <dbReference type="Proteomes" id="UP000218554"/>
    </source>
</evidence>
<dbReference type="CDD" id="cd01949">
    <property type="entry name" value="GGDEF"/>
    <property type="match status" value="1"/>
</dbReference>
<name>A0AAD1BZT0_METFU</name>
<sequence>MSENKKNNDSSSIWHPIQGPLGAGLTLGALVFMGSLLGILTRMENHLASFWLANAIMAGVLLRIPASSTLFGWLVATLGFLSADLITGSYPLKAGLLTLANLVGVAAIRAAYLRLTRGLIGIHQPLAVLHLACACACGAAASGMVGGLINPVLFDDGVLIGYLFWFVTEFANYIGILPVLLTAPALPDLCRRVVRYMTTPAYRANLLPVLLLMVSCVGAQLIGGPGAIAFPVPALLWCAVSYSTFATATLTLLTSAWMLVSYSNSLPFNAEAMISLRLGVFLIVPGPIMLSLLMQSNNSLLATLKHMAARDGLTGVSNRLDFMERARQQLRSGGSPVGVMMIDLDHFKAINDTHGHAAGDAVLVSVASRIQHCLRTGDLLGRLGGEEFAILIDGHSAEELAAIAERIRLTVVQAAVRIPEGVALPVTMSIGVAVAESDGRLSIEQLLAASDAALYRAKNEGRNRVVVTSLLPDWSADAEFGQGAVR</sequence>
<evidence type="ECO:0000313" key="7">
    <source>
        <dbReference type="EMBL" id="BAU74195.1"/>
    </source>
</evidence>
<dbReference type="KEGG" id="pfuw:KF707C_25070"/>
<dbReference type="GO" id="GO:1902201">
    <property type="term" value="P:negative regulation of bacterial-type flagellum-dependent cell motility"/>
    <property type="evidence" value="ECO:0007669"/>
    <property type="project" value="TreeGrafter"/>
</dbReference>
<dbReference type="GO" id="GO:0043709">
    <property type="term" value="P:cell adhesion involved in single-species biofilm formation"/>
    <property type="evidence" value="ECO:0007669"/>
    <property type="project" value="TreeGrafter"/>
</dbReference>
<dbReference type="NCBIfam" id="TIGR00254">
    <property type="entry name" value="GGDEF"/>
    <property type="match status" value="1"/>
</dbReference>
<dbReference type="FunFam" id="3.30.70.270:FF:000001">
    <property type="entry name" value="Diguanylate cyclase domain protein"/>
    <property type="match status" value="1"/>
</dbReference>
<dbReference type="Proteomes" id="UP000218554">
    <property type="component" value="Chromosome"/>
</dbReference>
<dbReference type="PROSITE" id="PS50887">
    <property type="entry name" value="GGDEF"/>
    <property type="match status" value="1"/>
</dbReference>
<reference evidence="7 8" key="2">
    <citation type="journal article" date="2017" name="Int. J. Syst. Evol. Microbiol.">
        <title>Pseudomonas furukawaii sp. nov., a polychlorinated biphenyl-degrading bacterium isolated from biphenyl-contaminated soil in Japan.</title>
        <authorList>
            <person name="Kimura N."/>
            <person name="Watanabe T."/>
            <person name="Suenaga H."/>
            <person name="Fujihara H."/>
            <person name="Futagami T."/>
            <person name="Goto M."/>
            <person name="Hanada S."/>
            <person name="Hirose J."/>
        </authorList>
    </citation>
    <scope>NUCLEOTIDE SEQUENCE [LARGE SCALE GENOMIC DNA]</scope>
    <source>
        <strain evidence="8">DSM 10086 / NBRC 110670 / KF707</strain>
    </source>
</reference>
<dbReference type="PANTHER" id="PTHR45138:SF9">
    <property type="entry name" value="DIGUANYLATE CYCLASE DGCM-RELATED"/>
    <property type="match status" value="1"/>
</dbReference>
<accession>A0AAD1BZT0</accession>
<dbReference type="InterPro" id="IPR050469">
    <property type="entry name" value="Diguanylate_Cyclase"/>
</dbReference>
<dbReference type="Pfam" id="PF00990">
    <property type="entry name" value="GGDEF"/>
    <property type="match status" value="1"/>
</dbReference>
<keyword evidence="8" id="KW-1185">Reference proteome</keyword>
<dbReference type="EC" id="2.7.7.65" evidence="3"/>
<reference evidence="8" key="1">
    <citation type="submission" date="2015-05" db="EMBL/GenBank/DDBJ databases">
        <title>Draft genome sequencing of a biphenyl-degrading bacterium, Pseudomonas balearica KF707 (=NBRC110670).</title>
        <authorList>
            <person name="Kimura N."/>
            <person name="Hirose J."/>
            <person name="Watanabe T."/>
            <person name="Suenaga H."/>
            <person name="Fujihara H."/>
            <person name="Noguchi M."/>
            <person name="Hashimoto M."/>
            <person name="Shimodaira J."/>
            <person name="Tsuchikane K."/>
            <person name="Hosoyama A."/>
            <person name="Yamazoe A."/>
            <person name="Fujita N."/>
            <person name="Furukawa K."/>
        </authorList>
    </citation>
    <scope>NUCLEOTIDE SEQUENCE [LARGE SCALE GENOMIC DNA]</scope>
    <source>
        <strain evidence="8">DSM 10086 / NBRC 110670 / KF707</strain>
    </source>
</reference>
<dbReference type="InterPro" id="IPR043128">
    <property type="entry name" value="Rev_trsase/Diguanyl_cyclase"/>
</dbReference>
<feature type="transmembrane region" description="Helical" evidence="5">
    <location>
        <begin position="96"/>
        <end position="115"/>
    </location>
</feature>
<feature type="transmembrane region" description="Helical" evidence="5">
    <location>
        <begin position="127"/>
        <end position="150"/>
    </location>
</feature>
<feature type="transmembrane region" description="Helical" evidence="5">
    <location>
        <begin position="21"/>
        <end position="40"/>
    </location>
</feature>
<keyword evidence="5" id="KW-0472">Membrane</keyword>